<feature type="compositionally biased region" description="Basic and acidic residues" evidence="1">
    <location>
        <begin position="181"/>
        <end position="190"/>
    </location>
</feature>
<dbReference type="AlphaFoldDB" id="A0AAD6T4I4"/>
<feature type="non-terminal residue" evidence="2">
    <location>
        <position position="1"/>
    </location>
</feature>
<keyword evidence="3" id="KW-1185">Reference proteome</keyword>
<feature type="region of interest" description="Disordered" evidence="1">
    <location>
        <begin position="58"/>
        <end position="190"/>
    </location>
</feature>
<protein>
    <submittedName>
        <fullName evidence="2">Uncharacterized protein</fullName>
    </submittedName>
</protein>
<feature type="region of interest" description="Disordered" evidence="1">
    <location>
        <begin position="1"/>
        <end position="20"/>
    </location>
</feature>
<comment type="caution">
    <text evidence="2">The sequence shown here is derived from an EMBL/GenBank/DDBJ whole genome shotgun (WGS) entry which is preliminary data.</text>
</comment>
<evidence type="ECO:0000313" key="2">
    <source>
        <dbReference type="EMBL" id="KAJ7039298.1"/>
    </source>
</evidence>
<evidence type="ECO:0000256" key="1">
    <source>
        <dbReference type="SAM" id="MobiDB-lite"/>
    </source>
</evidence>
<name>A0AAD6T4I4_9AGAR</name>
<gene>
    <name evidence="2" type="ORF">C8F04DRAFT_304748</name>
</gene>
<feature type="compositionally biased region" description="Polar residues" evidence="1">
    <location>
        <begin position="58"/>
        <end position="73"/>
    </location>
</feature>
<sequence>MSTPTSSASRPPHHPPYRHLNQCRLSVRVKLARTALHAYLSRASALARRSLRILNQISSPTHSQAQSHLSTYGRSDQPRRNRADRRHPHRGYSHAVHGGDPARKRPPPAQRTRHSLRGRRPNPPRPQRRHPRPPGRRPRVPRDDPPRARGPRVGEPRHVHRPQGRRGAPSALPLGPPRPAGARDGDDSRAHAQRFPRCALIGARCEYAQPLGPFALPRTYRYSLCLPLLYLSCFLSRR</sequence>
<organism evidence="2 3">
    <name type="scientific">Mycena alexandri</name>
    <dbReference type="NCBI Taxonomy" id="1745969"/>
    <lineage>
        <taxon>Eukaryota</taxon>
        <taxon>Fungi</taxon>
        <taxon>Dikarya</taxon>
        <taxon>Basidiomycota</taxon>
        <taxon>Agaricomycotina</taxon>
        <taxon>Agaricomycetes</taxon>
        <taxon>Agaricomycetidae</taxon>
        <taxon>Agaricales</taxon>
        <taxon>Marasmiineae</taxon>
        <taxon>Mycenaceae</taxon>
        <taxon>Mycena</taxon>
    </lineage>
</organism>
<accession>A0AAD6T4I4</accession>
<feature type="compositionally biased region" description="Basic residues" evidence="1">
    <location>
        <begin position="82"/>
        <end position="92"/>
    </location>
</feature>
<dbReference type="EMBL" id="JARJCM010000027">
    <property type="protein sequence ID" value="KAJ7039298.1"/>
    <property type="molecule type" value="Genomic_DNA"/>
</dbReference>
<feature type="compositionally biased region" description="Basic and acidic residues" evidence="1">
    <location>
        <begin position="140"/>
        <end position="157"/>
    </location>
</feature>
<reference evidence="2" key="1">
    <citation type="submission" date="2023-03" db="EMBL/GenBank/DDBJ databases">
        <title>Massive genome expansion in bonnet fungi (Mycena s.s.) driven by repeated elements and novel gene families across ecological guilds.</title>
        <authorList>
            <consortium name="Lawrence Berkeley National Laboratory"/>
            <person name="Harder C.B."/>
            <person name="Miyauchi S."/>
            <person name="Viragh M."/>
            <person name="Kuo A."/>
            <person name="Thoen E."/>
            <person name="Andreopoulos B."/>
            <person name="Lu D."/>
            <person name="Skrede I."/>
            <person name="Drula E."/>
            <person name="Henrissat B."/>
            <person name="Morin E."/>
            <person name="Kohler A."/>
            <person name="Barry K."/>
            <person name="LaButti K."/>
            <person name="Morin E."/>
            <person name="Salamov A."/>
            <person name="Lipzen A."/>
            <person name="Mereny Z."/>
            <person name="Hegedus B."/>
            <person name="Baldrian P."/>
            <person name="Stursova M."/>
            <person name="Weitz H."/>
            <person name="Taylor A."/>
            <person name="Grigoriev I.V."/>
            <person name="Nagy L.G."/>
            <person name="Martin F."/>
            <person name="Kauserud H."/>
        </authorList>
    </citation>
    <scope>NUCLEOTIDE SEQUENCE</scope>
    <source>
        <strain evidence="2">CBHHK200</strain>
    </source>
</reference>
<proteinExistence type="predicted"/>
<dbReference type="Proteomes" id="UP001218188">
    <property type="component" value="Unassembled WGS sequence"/>
</dbReference>
<evidence type="ECO:0000313" key="3">
    <source>
        <dbReference type="Proteomes" id="UP001218188"/>
    </source>
</evidence>
<feature type="compositionally biased region" description="Basic residues" evidence="1">
    <location>
        <begin position="111"/>
        <end position="139"/>
    </location>
</feature>